<feature type="compositionally biased region" description="Low complexity" evidence="1">
    <location>
        <begin position="36"/>
        <end position="47"/>
    </location>
</feature>
<organism evidence="2 3">
    <name type="scientific">Candidatus Lokiarchaeum ossiferum</name>
    <dbReference type="NCBI Taxonomy" id="2951803"/>
    <lineage>
        <taxon>Archaea</taxon>
        <taxon>Promethearchaeati</taxon>
        <taxon>Promethearchaeota</taxon>
        <taxon>Promethearchaeia</taxon>
        <taxon>Promethearchaeales</taxon>
        <taxon>Promethearchaeaceae</taxon>
        <taxon>Candidatus Lokiarchaeum</taxon>
    </lineage>
</organism>
<reference evidence="2" key="1">
    <citation type="submission" date="2022-09" db="EMBL/GenBank/DDBJ databases">
        <title>Actin cytoskeleton and complex cell architecture in an #Asgard archaeon.</title>
        <authorList>
            <person name="Ponce Toledo R.I."/>
            <person name="Schleper C."/>
            <person name="Rodrigues Oliveira T."/>
            <person name="Wollweber F."/>
            <person name="Xu J."/>
            <person name="Rittmann S."/>
            <person name="Klingl A."/>
            <person name="Pilhofer M."/>
        </authorList>
    </citation>
    <scope>NUCLEOTIDE SEQUENCE</scope>
    <source>
        <strain evidence="2">B-35</strain>
    </source>
</reference>
<accession>A0ABY6HR88</accession>
<evidence type="ECO:0000313" key="3">
    <source>
        <dbReference type="Proteomes" id="UP001208689"/>
    </source>
</evidence>
<protein>
    <submittedName>
        <fullName evidence="2">Uncharacterized protein</fullName>
    </submittedName>
</protein>
<evidence type="ECO:0000313" key="2">
    <source>
        <dbReference type="EMBL" id="UYP45076.1"/>
    </source>
</evidence>
<feature type="compositionally biased region" description="Basic residues" evidence="1">
    <location>
        <begin position="22"/>
        <end position="31"/>
    </location>
</feature>
<dbReference type="Proteomes" id="UP001208689">
    <property type="component" value="Chromosome"/>
</dbReference>
<name>A0ABY6HR88_9ARCH</name>
<keyword evidence="3" id="KW-1185">Reference proteome</keyword>
<feature type="compositionally biased region" description="Basic residues" evidence="1">
    <location>
        <begin position="51"/>
        <end position="76"/>
    </location>
</feature>
<sequence>MGKKKTKEIKSSQEDSENTANKTKKTKKTKKKTSEAKNNLSKTSNAESSKKSKKKASKKASKKTSKKSTKKSKKSTKNGDKIQKKTSKKPSKKKISELEDTDIVSSNTLDLPLTPLDENLQKLLTDEEREKMEENLDLVVCYLEDIGIVDLKIDRKKLIIAVPFDYEDFTFLSHIVLSPEWILIKTSIFEIDKLSSNSTTHLYAEILKGNFILNSVVYSLDPENKSIWAQADVPISADFETFKLNYFSIVFAIDYFMKNISPKLQMQLKSTVEKDTFKNSENNLYI</sequence>
<dbReference type="EMBL" id="CP104013">
    <property type="protein sequence ID" value="UYP45076.1"/>
    <property type="molecule type" value="Genomic_DNA"/>
</dbReference>
<feature type="region of interest" description="Disordered" evidence="1">
    <location>
        <begin position="1"/>
        <end position="97"/>
    </location>
</feature>
<gene>
    <name evidence="2" type="ORF">NEF87_001361</name>
</gene>
<feature type="compositionally biased region" description="Basic residues" evidence="1">
    <location>
        <begin position="84"/>
        <end position="93"/>
    </location>
</feature>
<evidence type="ECO:0000256" key="1">
    <source>
        <dbReference type="SAM" id="MobiDB-lite"/>
    </source>
</evidence>
<proteinExistence type="predicted"/>